<dbReference type="InterPro" id="IPR000847">
    <property type="entry name" value="LysR_HTH_N"/>
</dbReference>
<protein>
    <submittedName>
        <fullName evidence="6">LysR family transcriptional regulator</fullName>
    </submittedName>
</protein>
<dbReference type="InterPro" id="IPR036388">
    <property type="entry name" value="WH-like_DNA-bd_sf"/>
</dbReference>
<dbReference type="GO" id="GO:0003677">
    <property type="term" value="F:DNA binding"/>
    <property type="evidence" value="ECO:0007669"/>
    <property type="project" value="UniProtKB-KW"/>
</dbReference>
<evidence type="ECO:0000256" key="4">
    <source>
        <dbReference type="ARBA" id="ARBA00023163"/>
    </source>
</evidence>
<reference evidence="6 7" key="1">
    <citation type="submission" date="2018-08" db="EMBL/GenBank/DDBJ databases">
        <title>Draft genome sequence of the cyanotroph, Pseudomonas monteilii BCN3.</title>
        <authorList>
            <person name="Jones L.B."/>
            <person name="Kunz D.A."/>
        </authorList>
    </citation>
    <scope>NUCLEOTIDE SEQUENCE [LARGE SCALE GENOMIC DNA]</scope>
    <source>
        <strain evidence="6 7">BCN3</strain>
    </source>
</reference>
<comment type="caution">
    <text evidence="6">The sequence shown here is derived from an EMBL/GenBank/DDBJ whole genome shotgun (WGS) entry which is preliminary data.</text>
</comment>
<evidence type="ECO:0000313" key="6">
    <source>
        <dbReference type="EMBL" id="RII77369.1"/>
    </source>
</evidence>
<dbReference type="SUPFAM" id="SSF53850">
    <property type="entry name" value="Periplasmic binding protein-like II"/>
    <property type="match status" value="1"/>
</dbReference>
<dbReference type="Pfam" id="PF00126">
    <property type="entry name" value="HTH_1"/>
    <property type="match status" value="1"/>
</dbReference>
<dbReference type="EMBL" id="QWLL01000030">
    <property type="protein sequence ID" value="RII77369.1"/>
    <property type="molecule type" value="Genomic_DNA"/>
</dbReference>
<dbReference type="Pfam" id="PF03466">
    <property type="entry name" value="LysR_substrate"/>
    <property type="match status" value="1"/>
</dbReference>
<feature type="domain" description="HTH lysR-type" evidence="5">
    <location>
        <begin position="1"/>
        <end position="58"/>
    </location>
</feature>
<dbReference type="GO" id="GO:0032993">
    <property type="term" value="C:protein-DNA complex"/>
    <property type="evidence" value="ECO:0007669"/>
    <property type="project" value="TreeGrafter"/>
</dbReference>
<sequence>MELRHFRYFVAVAEAGHFTKAATRLGVAVPTLSRQIKDMEEELEVLLLERTQRKVKLTAAGEALLANARQVIQGFDAAQSQAQRAGRGETGRLEIGYVASAVFAGVLQRHVSRFRRDWGSVELHISEWPMHNLPEHVAEGRIDLAYVRAPVLLPESLDMIDLDSESFVLALHAENPLSSASAVDPRRLASEMFIMPEQSVGTLRVGELGGFSPLIVRQPGSLVAVLALVSLGQGVAVVPQSVMSKVCLPDVVFRSITGLQIRSWLGLVFRRFDRERVIHRYLETVRELSNRSHSA</sequence>
<dbReference type="PANTHER" id="PTHR30346">
    <property type="entry name" value="TRANSCRIPTIONAL DUAL REGULATOR HCAR-RELATED"/>
    <property type="match status" value="1"/>
</dbReference>
<dbReference type="Proteomes" id="UP000265875">
    <property type="component" value="Unassembled WGS sequence"/>
</dbReference>
<dbReference type="InterPro" id="IPR005119">
    <property type="entry name" value="LysR_subst-bd"/>
</dbReference>
<evidence type="ECO:0000256" key="1">
    <source>
        <dbReference type="ARBA" id="ARBA00009437"/>
    </source>
</evidence>
<dbReference type="GO" id="GO:0003700">
    <property type="term" value="F:DNA-binding transcription factor activity"/>
    <property type="evidence" value="ECO:0007669"/>
    <property type="project" value="InterPro"/>
</dbReference>
<keyword evidence="4" id="KW-0804">Transcription</keyword>
<name>A0A399M7Y6_9PSED</name>
<dbReference type="SUPFAM" id="SSF46785">
    <property type="entry name" value="Winged helix' DNA-binding domain"/>
    <property type="match status" value="1"/>
</dbReference>
<keyword evidence="3" id="KW-0238">DNA-binding</keyword>
<dbReference type="Gene3D" id="1.10.10.10">
    <property type="entry name" value="Winged helix-like DNA-binding domain superfamily/Winged helix DNA-binding domain"/>
    <property type="match status" value="1"/>
</dbReference>
<organism evidence="6 7">
    <name type="scientific">Pseudomonas monteilii</name>
    <dbReference type="NCBI Taxonomy" id="76759"/>
    <lineage>
        <taxon>Bacteria</taxon>
        <taxon>Pseudomonadati</taxon>
        <taxon>Pseudomonadota</taxon>
        <taxon>Gammaproteobacteria</taxon>
        <taxon>Pseudomonadales</taxon>
        <taxon>Pseudomonadaceae</taxon>
        <taxon>Pseudomonas</taxon>
    </lineage>
</organism>
<evidence type="ECO:0000256" key="3">
    <source>
        <dbReference type="ARBA" id="ARBA00023125"/>
    </source>
</evidence>
<evidence type="ECO:0000259" key="5">
    <source>
        <dbReference type="PROSITE" id="PS50931"/>
    </source>
</evidence>
<dbReference type="CDD" id="cd08414">
    <property type="entry name" value="PBP2_LTTR_aromatics_like"/>
    <property type="match status" value="1"/>
</dbReference>
<dbReference type="InterPro" id="IPR036390">
    <property type="entry name" value="WH_DNA-bd_sf"/>
</dbReference>
<dbReference type="PANTHER" id="PTHR30346:SF28">
    <property type="entry name" value="HTH-TYPE TRANSCRIPTIONAL REGULATOR CYNR"/>
    <property type="match status" value="1"/>
</dbReference>
<keyword evidence="2" id="KW-0805">Transcription regulation</keyword>
<dbReference type="Gene3D" id="3.40.190.10">
    <property type="entry name" value="Periplasmic binding protein-like II"/>
    <property type="match status" value="2"/>
</dbReference>
<dbReference type="AlphaFoldDB" id="A0A399M7Y6"/>
<proteinExistence type="inferred from homology"/>
<evidence type="ECO:0000313" key="7">
    <source>
        <dbReference type="Proteomes" id="UP000265875"/>
    </source>
</evidence>
<gene>
    <name evidence="6" type="ORF">D0894_12220</name>
</gene>
<evidence type="ECO:0000256" key="2">
    <source>
        <dbReference type="ARBA" id="ARBA00023015"/>
    </source>
</evidence>
<dbReference type="RefSeq" id="WP_119369924.1">
    <property type="nucleotide sequence ID" value="NZ_QWLL01000030.1"/>
</dbReference>
<dbReference type="PROSITE" id="PS50931">
    <property type="entry name" value="HTH_LYSR"/>
    <property type="match status" value="1"/>
</dbReference>
<comment type="similarity">
    <text evidence="1">Belongs to the LysR transcriptional regulatory family.</text>
</comment>
<accession>A0A399M7Y6</accession>
<dbReference type="FunFam" id="1.10.10.10:FF:000001">
    <property type="entry name" value="LysR family transcriptional regulator"/>
    <property type="match status" value="1"/>
</dbReference>